<accession>A0A915LC14</accession>
<dbReference type="AlphaFoldDB" id="A0A915LC14"/>
<sequence length="103" mass="12068">MPILGVCAKSSSRFSSTLFAFPQQQYHFFASRTGGRGSGWHEIISCRASKWLAPNWWRRTVLDRERDNKYEVIDKIKMKKNVLTKMKARTRNLKYVFSTICGF</sequence>
<evidence type="ECO:0000313" key="1">
    <source>
        <dbReference type="Proteomes" id="UP000887565"/>
    </source>
</evidence>
<evidence type="ECO:0000313" key="2">
    <source>
        <dbReference type="WBParaSite" id="nRc.2.0.1.t47888-RA"/>
    </source>
</evidence>
<organism evidence="1 2">
    <name type="scientific">Romanomermis culicivorax</name>
    <name type="common">Nematode worm</name>
    <dbReference type="NCBI Taxonomy" id="13658"/>
    <lineage>
        <taxon>Eukaryota</taxon>
        <taxon>Metazoa</taxon>
        <taxon>Ecdysozoa</taxon>
        <taxon>Nematoda</taxon>
        <taxon>Enoplea</taxon>
        <taxon>Dorylaimia</taxon>
        <taxon>Mermithida</taxon>
        <taxon>Mermithoidea</taxon>
        <taxon>Mermithidae</taxon>
        <taxon>Romanomermis</taxon>
    </lineage>
</organism>
<reference evidence="2" key="1">
    <citation type="submission" date="2022-11" db="UniProtKB">
        <authorList>
            <consortium name="WormBaseParasite"/>
        </authorList>
    </citation>
    <scope>IDENTIFICATION</scope>
</reference>
<dbReference type="Proteomes" id="UP000887565">
    <property type="component" value="Unplaced"/>
</dbReference>
<name>A0A915LC14_ROMCU</name>
<dbReference type="WBParaSite" id="nRc.2.0.1.t47888-RA">
    <property type="protein sequence ID" value="nRc.2.0.1.t47888-RA"/>
    <property type="gene ID" value="nRc.2.0.1.g47888"/>
</dbReference>
<proteinExistence type="predicted"/>
<keyword evidence="1" id="KW-1185">Reference proteome</keyword>
<protein>
    <submittedName>
        <fullName evidence="2">Uncharacterized protein</fullName>
    </submittedName>
</protein>